<dbReference type="Gene3D" id="3.40.190.10">
    <property type="entry name" value="Periplasmic binding protein-like II"/>
    <property type="match status" value="2"/>
</dbReference>
<dbReference type="SUPFAM" id="SSF53850">
    <property type="entry name" value="Periplasmic binding protein-like II"/>
    <property type="match status" value="1"/>
</dbReference>
<evidence type="ECO:0000313" key="3">
    <source>
        <dbReference type="EMBL" id="CRH06398.1"/>
    </source>
</evidence>
<evidence type="ECO:0000259" key="2">
    <source>
        <dbReference type="Pfam" id="PF00497"/>
    </source>
</evidence>
<dbReference type="EMBL" id="LO017727">
    <property type="protein sequence ID" value="CRH06398.1"/>
    <property type="molecule type" value="Genomic_DNA"/>
</dbReference>
<sequence>MVAMGPPSMSRIGLSVLVLTLIIFGTCTVAAQEPQSVVWLHPDFEPVFIMQGPQKGQGVGDQVVQLVREQLPQYHHITEVANFKRIIATIGSNQRRACCLTLLKNPEREKKIAFSEPYMLSPQNAIITLKSKLSALARYTDSQGRVSLTALMRAPEWTLGFAQGRSYSSEIDTLLQREMHDDNSIHTSRTDIFEGLMRMLQYGRIDFTLAYGYEAYYMAQKLGFANQMVSLPIQEAPPYSAVYVGCPDTPWGHGILDAVNGVMRQFRLSSRLLSIYKPWLDASAWQRYQQDVRRFFQTRTANPDTS</sequence>
<dbReference type="Pfam" id="PF00497">
    <property type="entry name" value="SBP_bac_3"/>
    <property type="match status" value="1"/>
</dbReference>
<dbReference type="PANTHER" id="PTHR35936:SF19">
    <property type="entry name" value="AMINO-ACID-BINDING PROTEIN YXEM-RELATED"/>
    <property type="match status" value="1"/>
</dbReference>
<protein>
    <recommendedName>
        <fullName evidence="2">Solute-binding protein family 3/N-terminal domain-containing protein</fullName>
    </recommendedName>
</protein>
<dbReference type="InterPro" id="IPR001638">
    <property type="entry name" value="Solute-binding_3/MltF_N"/>
</dbReference>
<reference evidence="3" key="1">
    <citation type="submission" date="2015-04" db="EMBL/GenBank/DDBJ databases">
        <authorList>
            <person name="Syromyatnikov M.Y."/>
            <person name="Popov V.N."/>
        </authorList>
    </citation>
    <scope>NUCLEOTIDE SEQUENCE</scope>
    <source>
        <strain evidence="3">MO-1</strain>
    </source>
</reference>
<proteinExistence type="predicted"/>
<organism evidence="3">
    <name type="scientific">Magnetococcus massalia (strain MO-1)</name>
    <dbReference type="NCBI Taxonomy" id="451514"/>
    <lineage>
        <taxon>Bacteria</taxon>
        <taxon>Pseudomonadati</taxon>
        <taxon>Pseudomonadota</taxon>
        <taxon>Magnetococcia</taxon>
        <taxon>Magnetococcales</taxon>
        <taxon>Magnetococcaceae</taxon>
        <taxon>Magnetococcus</taxon>
    </lineage>
</organism>
<accession>A0A1S7LIG7</accession>
<feature type="domain" description="Solute-binding protein family 3/N-terminal" evidence="2">
    <location>
        <begin position="39"/>
        <end position="281"/>
    </location>
</feature>
<dbReference type="AlphaFoldDB" id="A0A1S7LIG7"/>
<evidence type="ECO:0000256" key="1">
    <source>
        <dbReference type="ARBA" id="ARBA00022729"/>
    </source>
</evidence>
<dbReference type="NCBIfam" id="TIGR02285">
    <property type="entry name" value="TIGR02285 family protein"/>
    <property type="match status" value="1"/>
</dbReference>
<dbReference type="InterPro" id="IPR011972">
    <property type="entry name" value="CHP02285"/>
</dbReference>
<keyword evidence="1" id="KW-0732">Signal</keyword>
<name>A0A1S7LIG7_MAGMO</name>
<dbReference type="PANTHER" id="PTHR35936">
    <property type="entry name" value="MEMBRANE-BOUND LYTIC MUREIN TRANSGLYCOSYLASE F"/>
    <property type="match status" value="1"/>
</dbReference>
<gene>
    <name evidence="3" type="ORF">MAGMO_2233</name>
</gene>